<dbReference type="Gene3D" id="1.10.10.10">
    <property type="entry name" value="Winged helix-like DNA-binding domain superfamily/Winged helix DNA-binding domain"/>
    <property type="match status" value="1"/>
</dbReference>
<dbReference type="Pfam" id="PF10416">
    <property type="entry name" value="IBD"/>
    <property type="match status" value="1"/>
</dbReference>
<feature type="compositionally biased region" description="Polar residues" evidence="1">
    <location>
        <begin position="58"/>
        <end position="69"/>
    </location>
</feature>
<evidence type="ECO:0000256" key="1">
    <source>
        <dbReference type="SAM" id="MobiDB-lite"/>
    </source>
</evidence>
<name>A0ABR2JVH4_9EUKA</name>
<proteinExistence type="predicted"/>
<keyword evidence="4" id="KW-1185">Reference proteome</keyword>
<feature type="compositionally biased region" description="Polar residues" evidence="1">
    <location>
        <begin position="33"/>
        <end position="51"/>
    </location>
</feature>
<evidence type="ECO:0000259" key="2">
    <source>
        <dbReference type="Pfam" id="PF10416"/>
    </source>
</evidence>
<feature type="compositionally biased region" description="Basic residues" evidence="1">
    <location>
        <begin position="133"/>
        <end position="142"/>
    </location>
</feature>
<feature type="region of interest" description="Disordered" evidence="1">
    <location>
        <begin position="114"/>
        <end position="146"/>
    </location>
</feature>
<feature type="compositionally biased region" description="Low complexity" evidence="1">
    <location>
        <begin position="1"/>
        <end position="20"/>
    </location>
</feature>
<dbReference type="EMBL" id="JAPFFF010000009">
    <property type="protein sequence ID" value="KAK8882820.1"/>
    <property type="molecule type" value="Genomic_DNA"/>
</dbReference>
<evidence type="ECO:0000313" key="3">
    <source>
        <dbReference type="EMBL" id="KAK8882820.1"/>
    </source>
</evidence>
<dbReference type="Proteomes" id="UP001470230">
    <property type="component" value="Unassembled WGS sequence"/>
</dbReference>
<feature type="region of interest" description="Disordered" evidence="1">
    <location>
        <begin position="1"/>
        <end position="78"/>
    </location>
</feature>
<dbReference type="InterPro" id="IPR018845">
    <property type="entry name" value="Initiator-bd"/>
</dbReference>
<comment type="caution">
    <text evidence="3">The sequence shown here is derived from an EMBL/GenBank/DDBJ whole genome shotgun (WGS) entry which is preliminary data.</text>
</comment>
<gene>
    <name evidence="3" type="ORF">M9Y10_045463</name>
</gene>
<reference evidence="3 4" key="1">
    <citation type="submission" date="2024-04" db="EMBL/GenBank/DDBJ databases">
        <title>Tritrichomonas musculus Genome.</title>
        <authorList>
            <person name="Alves-Ferreira E."/>
            <person name="Grigg M."/>
            <person name="Lorenzi H."/>
            <person name="Galac M."/>
        </authorList>
    </citation>
    <scope>NUCLEOTIDE SEQUENCE [LARGE SCALE GENOMIC DNA]</scope>
    <source>
        <strain evidence="3 4">EAF2021</strain>
    </source>
</reference>
<feature type="domain" description="Initiator binding" evidence="2">
    <location>
        <begin position="191"/>
        <end position="301"/>
    </location>
</feature>
<organism evidence="3 4">
    <name type="scientific">Tritrichomonas musculus</name>
    <dbReference type="NCBI Taxonomy" id="1915356"/>
    <lineage>
        <taxon>Eukaryota</taxon>
        <taxon>Metamonada</taxon>
        <taxon>Parabasalia</taxon>
        <taxon>Tritrichomonadida</taxon>
        <taxon>Tritrichomonadidae</taxon>
        <taxon>Tritrichomonas</taxon>
    </lineage>
</organism>
<accession>A0ABR2JVH4</accession>
<sequence>MQQDPPIQQIQQMQQPTQQQATGSSILGLPGMSNFTINTTVQDQSNQQQPATPLKDAQQVQYTPNGAGSNNNPNVVPPNMIAAATAQFGQILSAGVNAAQGGPVIPPQPTVMTNMLHSGLPGQPGGPGSTNKRSQRQQKAPKAKVMPTELEIEGPTSNEAYQAALNDQNLTVSPQALGFLPSNYWLNLDSTFGDLVTKFFQRKNNANCRFPHKLYNALAIVDQDPKMYNLLGVKWITNEIFKVDKLIFGRVLGISSIDGGLFHRQGNFPSHGFREVSSTELAELKNKFGAELADVDQERIRLLYHEAKMFTKTSNEDSVTKCRWANNDKKEE</sequence>
<dbReference type="InterPro" id="IPR036388">
    <property type="entry name" value="WH-like_DNA-bd_sf"/>
</dbReference>
<protein>
    <recommendedName>
        <fullName evidence="2">Initiator binding domain-containing protein</fullName>
    </recommendedName>
</protein>
<evidence type="ECO:0000313" key="4">
    <source>
        <dbReference type="Proteomes" id="UP001470230"/>
    </source>
</evidence>